<reference evidence="3" key="1">
    <citation type="submission" date="2013-09" db="EMBL/GenBank/DDBJ databases">
        <title>The Genome Sequence of Anopheles culicifacies species A.</title>
        <authorList>
            <consortium name="The Broad Institute Genomics Platform"/>
            <person name="Neafsey D.E."/>
            <person name="Besansky N."/>
            <person name="Howell P."/>
            <person name="Walton C."/>
            <person name="Young S.K."/>
            <person name="Zeng Q."/>
            <person name="Gargeya S."/>
            <person name="Fitzgerald M."/>
            <person name="Haas B."/>
            <person name="Abouelleil A."/>
            <person name="Allen A.W."/>
            <person name="Alvarado L."/>
            <person name="Arachchi H.M."/>
            <person name="Berlin A.M."/>
            <person name="Chapman S.B."/>
            <person name="Gainer-Dewar J."/>
            <person name="Goldberg J."/>
            <person name="Griggs A."/>
            <person name="Gujja S."/>
            <person name="Hansen M."/>
            <person name="Howarth C."/>
            <person name="Imamovic A."/>
            <person name="Ireland A."/>
            <person name="Larimer J."/>
            <person name="McCowan C."/>
            <person name="Murphy C."/>
            <person name="Pearson M."/>
            <person name="Poon T.W."/>
            <person name="Priest M."/>
            <person name="Roberts A."/>
            <person name="Saif S."/>
            <person name="Shea T."/>
            <person name="Sisk P."/>
            <person name="Sykes S."/>
            <person name="Wortman J."/>
            <person name="Nusbaum C."/>
            <person name="Birren B."/>
        </authorList>
    </citation>
    <scope>NUCLEOTIDE SEQUENCE [LARGE SCALE GENOMIC DNA]</scope>
    <source>
        <strain evidence="3">A-37</strain>
    </source>
</reference>
<feature type="region of interest" description="Disordered" evidence="1">
    <location>
        <begin position="1"/>
        <end position="47"/>
    </location>
</feature>
<protein>
    <submittedName>
        <fullName evidence="2">Uncharacterized protein</fullName>
    </submittedName>
</protein>
<feature type="compositionally biased region" description="Basic and acidic residues" evidence="1">
    <location>
        <begin position="18"/>
        <end position="31"/>
    </location>
</feature>
<evidence type="ECO:0000313" key="3">
    <source>
        <dbReference type="Proteomes" id="UP000075883"/>
    </source>
</evidence>
<accession>A0A182MP36</accession>
<organism evidence="2 3">
    <name type="scientific">Anopheles culicifacies</name>
    <dbReference type="NCBI Taxonomy" id="139723"/>
    <lineage>
        <taxon>Eukaryota</taxon>
        <taxon>Metazoa</taxon>
        <taxon>Ecdysozoa</taxon>
        <taxon>Arthropoda</taxon>
        <taxon>Hexapoda</taxon>
        <taxon>Insecta</taxon>
        <taxon>Pterygota</taxon>
        <taxon>Neoptera</taxon>
        <taxon>Endopterygota</taxon>
        <taxon>Diptera</taxon>
        <taxon>Nematocera</taxon>
        <taxon>Culicoidea</taxon>
        <taxon>Culicidae</taxon>
        <taxon>Anophelinae</taxon>
        <taxon>Anopheles</taxon>
        <taxon>culicifacies species complex</taxon>
    </lineage>
</organism>
<dbReference type="Proteomes" id="UP000075883">
    <property type="component" value="Unassembled WGS sequence"/>
</dbReference>
<keyword evidence="3" id="KW-1185">Reference proteome</keyword>
<evidence type="ECO:0000313" key="2">
    <source>
        <dbReference type="EnsemblMetazoa" id="ACUA022940-PA"/>
    </source>
</evidence>
<feature type="compositionally biased region" description="Low complexity" evidence="1">
    <location>
        <begin position="33"/>
        <end position="47"/>
    </location>
</feature>
<evidence type="ECO:0000256" key="1">
    <source>
        <dbReference type="SAM" id="MobiDB-lite"/>
    </source>
</evidence>
<reference evidence="2" key="2">
    <citation type="submission" date="2020-05" db="UniProtKB">
        <authorList>
            <consortium name="EnsemblMetazoa"/>
        </authorList>
    </citation>
    <scope>IDENTIFICATION</scope>
    <source>
        <strain evidence="2">A-37</strain>
    </source>
</reference>
<dbReference type="AlphaFoldDB" id="A0A182MP36"/>
<sequence length="106" mass="11536">MARFSASLAPPQLPSRTDFFERSKKQAHTKDTSGSGSVGRSGSSVASNRVTCGVRFACTRCSNSHCLVGTNIQSGAAVHHAQKRSYYTNYLLQYISAIGVRWMSFV</sequence>
<proteinExistence type="predicted"/>
<dbReference type="VEuPathDB" id="VectorBase:ACUA022940"/>
<name>A0A182MP36_9DIPT</name>
<dbReference type="EnsemblMetazoa" id="ACUA022940-RA">
    <property type="protein sequence ID" value="ACUA022940-PA"/>
    <property type="gene ID" value="ACUA022940"/>
</dbReference>
<dbReference type="EMBL" id="AXCM01002365">
    <property type="status" value="NOT_ANNOTATED_CDS"/>
    <property type="molecule type" value="Genomic_DNA"/>
</dbReference>